<name>S4PXC9_9NEOP</name>
<evidence type="ECO:0000313" key="2">
    <source>
        <dbReference type="EMBL" id="JAA87302.1"/>
    </source>
</evidence>
<dbReference type="EMBL" id="GAIX01005258">
    <property type="protein sequence ID" value="JAA87302.1"/>
    <property type="molecule type" value="Transcribed_RNA"/>
</dbReference>
<reference evidence="2" key="2">
    <citation type="submission" date="2013-05" db="EMBL/GenBank/DDBJ databases">
        <authorList>
            <person name="Carter J.-M."/>
            <person name="Baker S.C."/>
            <person name="Pink R."/>
            <person name="Carter D.R.F."/>
            <person name="Collins A."/>
            <person name="Tomlin J."/>
            <person name="Gibbs M."/>
            <person name="Breuker C.J."/>
        </authorList>
    </citation>
    <scope>NUCLEOTIDE SEQUENCE</scope>
    <source>
        <tissue evidence="2">Ovary</tissue>
    </source>
</reference>
<evidence type="ECO:0000256" key="1">
    <source>
        <dbReference type="SAM" id="SignalP"/>
    </source>
</evidence>
<feature type="signal peptide" evidence="1">
    <location>
        <begin position="1"/>
        <end position="23"/>
    </location>
</feature>
<dbReference type="AlphaFoldDB" id="S4PXC9"/>
<keyword evidence="1" id="KW-0732">Signal</keyword>
<feature type="chain" id="PRO_5004532197" evidence="1">
    <location>
        <begin position="24"/>
        <end position="67"/>
    </location>
</feature>
<sequence length="67" mass="7717">MPNQSRFLGPHCLLPILFLLGNSTPNLSMIAATRRVILSYFSYGFEDIKKKSIYIFFVCQVPVYLFP</sequence>
<protein>
    <submittedName>
        <fullName evidence="2">Uncharacterized protein</fullName>
    </submittedName>
</protein>
<proteinExistence type="predicted"/>
<organism evidence="2">
    <name type="scientific">Pararge aegeria</name>
    <name type="common">speckled wood butterfly</name>
    <dbReference type="NCBI Taxonomy" id="116150"/>
    <lineage>
        <taxon>Eukaryota</taxon>
        <taxon>Metazoa</taxon>
        <taxon>Ecdysozoa</taxon>
        <taxon>Arthropoda</taxon>
        <taxon>Hexapoda</taxon>
        <taxon>Insecta</taxon>
        <taxon>Pterygota</taxon>
        <taxon>Neoptera</taxon>
        <taxon>Endopterygota</taxon>
        <taxon>Lepidoptera</taxon>
        <taxon>Glossata</taxon>
        <taxon>Ditrysia</taxon>
        <taxon>Papilionoidea</taxon>
        <taxon>Nymphalidae</taxon>
        <taxon>Satyrinae</taxon>
        <taxon>Satyrini</taxon>
        <taxon>Parargina</taxon>
        <taxon>Pararge</taxon>
    </lineage>
</organism>
<reference evidence="2" key="1">
    <citation type="journal article" date="2013" name="BMC Genomics">
        <title>Unscrambling butterfly oogenesis.</title>
        <authorList>
            <person name="Carter J.M."/>
            <person name="Baker S.C."/>
            <person name="Pink R."/>
            <person name="Carter D.R."/>
            <person name="Collins A."/>
            <person name="Tomlin J."/>
            <person name="Gibbs M."/>
            <person name="Breuker C.J."/>
        </authorList>
    </citation>
    <scope>NUCLEOTIDE SEQUENCE</scope>
    <source>
        <tissue evidence="2">Ovary</tissue>
    </source>
</reference>
<accession>S4PXC9</accession>